<feature type="region of interest" description="Disordered" evidence="1">
    <location>
        <begin position="264"/>
        <end position="374"/>
    </location>
</feature>
<evidence type="ECO:0000313" key="3">
    <source>
        <dbReference type="Proteomes" id="UP000077266"/>
    </source>
</evidence>
<dbReference type="AlphaFoldDB" id="A0A165QVR6"/>
<feature type="compositionally biased region" description="Low complexity" evidence="1">
    <location>
        <begin position="153"/>
        <end position="166"/>
    </location>
</feature>
<dbReference type="STRING" id="1314781.A0A165QVR6"/>
<feature type="compositionally biased region" description="Polar residues" evidence="1">
    <location>
        <begin position="429"/>
        <end position="442"/>
    </location>
</feature>
<feature type="region of interest" description="Disordered" evidence="1">
    <location>
        <begin position="18"/>
        <end position="171"/>
    </location>
</feature>
<reference evidence="2 3" key="1">
    <citation type="journal article" date="2016" name="Mol. Biol. Evol.">
        <title>Comparative Genomics of Early-Diverging Mushroom-Forming Fungi Provides Insights into the Origins of Lignocellulose Decay Capabilities.</title>
        <authorList>
            <person name="Nagy L.G."/>
            <person name="Riley R."/>
            <person name="Tritt A."/>
            <person name="Adam C."/>
            <person name="Daum C."/>
            <person name="Floudas D."/>
            <person name="Sun H."/>
            <person name="Yadav J.S."/>
            <person name="Pangilinan J."/>
            <person name="Larsson K.H."/>
            <person name="Matsuura K."/>
            <person name="Barry K."/>
            <person name="Labutti K."/>
            <person name="Kuo R."/>
            <person name="Ohm R.A."/>
            <person name="Bhattacharya S.S."/>
            <person name="Shirouzu T."/>
            <person name="Yoshinaga Y."/>
            <person name="Martin F.M."/>
            <person name="Grigoriev I.V."/>
            <person name="Hibbett D.S."/>
        </authorList>
    </citation>
    <scope>NUCLEOTIDE SEQUENCE [LARGE SCALE GENOMIC DNA]</scope>
    <source>
        <strain evidence="2 3">HHB12029</strain>
    </source>
</reference>
<feature type="region of interest" description="Disordered" evidence="1">
    <location>
        <begin position="633"/>
        <end position="891"/>
    </location>
</feature>
<feature type="region of interest" description="Disordered" evidence="1">
    <location>
        <begin position="485"/>
        <end position="607"/>
    </location>
</feature>
<evidence type="ECO:0000256" key="1">
    <source>
        <dbReference type="SAM" id="MobiDB-lite"/>
    </source>
</evidence>
<dbReference type="EMBL" id="KV425882">
    <property type="protein sequence ID" value="KZW04138.1"/>
    <property type="molecule type" value="Genomic_DNA"/>
</dbReference>
<dbReference type="OrthoDB" id="2564267at2759"/>
<evidence type="ECO:0000313" key="2">
    <source>
        <dbReference type="EMBL" id="KZW04138.1"/>
    </source>
</evidence>
<sequence length="972" mass="103640">MSAPTFSRLQLAAALIGNAEYDNDPTKPESFKSAKESAIFSTARRPGARPQALSTASARPETRMSTAEGLASSDPRASVADAMSDAQEPEQDSEPEVDLASWGLDTFIKPDKKAKKSNAKMAEARAAIGRAGDQTHQRSLSIPLPAQADADDTTLPSRPSRLRSSTMNNADSAAFVRPGSYAAPLDRVDANAGADPSKARPVSMFAAVDMYDTPGPRSGTPASLSFAADTRDTDSPFAIPLASPTSRFDPKFTAHQRTMSNASGQLLDNPFALPAPTPGQSSRFDPKASHARTNSNATMLSRGPYGVPTERGDPRDSIAVADDPYGIPGGDRGSTYGRMRTMSMASIGSRPLLDPDTAEQRTRPSMPDRGSFRYSKMDLMRPKVLVMPAPLQYGDAPPEEPASRDGFLHSTDGPPLPPAARTRPVSTARFPSSHSVAASGNEFTFNPRASLTLSQLTFRNTLAFEGQRDVSYVDIDAAIPRAEEDGEQAVLPTPDEPEEFGQLNPEASRAPGSLYGRSLMDDLERRKAQMKSKQRVFTGDERPSMMQRGGRRTTLIDPSSLQPRPVSGALAELQQQQQQQQRPGIGNRTSSAPLLDFGNERPLSNVGKTKSVFGVDQLWEKELAKLQQIEEVERQAAEEEARKAEAKASKKRRGKGKADYSPVPTAQSTVARAASPPPLLPRVPATGGKPVPGDAGSSSESESEEEVKLTRARRSSVGTLHTLGAKGWFASSDEEEGGASGTRRKGRPTAGGRPMQSSASAPRITGSTSRPLIPDGSDSDDVPLAAQLSKISRPADASDSDEDKPLAAIASKSRSIPSLPSFQAGGSLLPDSLLPSSGSRPANDDDDDDVPLGLRQSQSRPSLAPRNAADDDDDRPLGLQRMSQYPGMGSMPMMTPQVPIFTPQQMLMQAQMQHASMYSGAQSLMGGYAPFMGAPMMPAPVMAAPVMQDGAGKFGMVDRWRRDVVDEGGSVS</sequence>
<dbReference type="Proteomes" id="UP000077266">
    <property type="component" value="Unassembled WGS sequence"/>
</dbReference>
<feature type="region of interest" description="Disordered" evidence="1">
    <location>
        <begin position="390"/>
        <end position="442"/>
    </location>
</feature>
<gene>
    <name evidence="2" type="ORF">EXIGLDRAFT_758439</name>
</gene>
<feature type="compositionally biased region" description="Acidic residues" evidence="1">
    <location>
        <begin position="87"/>
        <end position="97"/>
    </location>
</feature>
<keyword evidence="3" id="KW-1185">Reference proteome</keyword>
<feature type="compositionally biased region" description="Basic and acidic residues" evidence="1">
    <location>
        <begin position="24"/>
        <end position="35"/>
    </location>
</feature>
<feature type="compositionally biased region" description="Low complexity" evidence="1">
    <location>
        <begin position="825"/>
        <end position="841"/>
    </location>
</feature>
<organism evidence="2 3">
    <name type="scientific">Exidia glandulosa HHB12029</name>
    <dbReference type="NCBI Taxonomy" id="1314781"/>
    <lineage>
        <taxon>Eukaryota</taxon>
        <taxon>Fungi</taxon>
        <taxon>Dikarya</taxon>
        <taxon>Basidiomycota</taxon>
        <taxon>Agaricomycotina</taxon>
        <taxon>Agaricomycetes</taxon>
        <taxon>Auriculariales</taxon>
        <taxon>Exidiaceae</taxon>
        <taxon>Exidia</taxon>
    </lineage>
</organism>
<feature type="compositionally biased region" description="Basic and acidic residues" evidence="1">
    <location>
        <begin position="633"/>
        <end position="648"/>
    </location>
</feature>
<dbReference type="InParanoid" id="A0A165QVR6"/>
<proteinExistence type="predicted"/>
<protein>
    <submittedName>
        <fullName evidence="2">Uncharacterized protein</fullName>
    </submittedName>
</protein>
<feature type="compositionally biased region" description="Polar residues" evidence="1">
    <location>
        <begin position="812"/>
        <end position="821"/>
    </location>
</feature>
<name>A0A165QVR6_EXIGL</name>
<accession>A0A165QVR6</accession>
<feature type="compositionally biased region" description="Polar residues" evidence="1">
    <location>
        <begin position="755"/>
        <end position="770"/>
    </location>
</feature>